<gene>
    <name evidence="7" type="ordered locus">Tcr_0941</name>
</gene>
<dbReference type="eggNOG" id="COG3339">
    <property type="taxonomic scope" value="Bacteria"/>
</dbReference>
<name>Q31H37_HYDCU</name>
<dbReference type="KEGG" id="tcx:Tcr_0941"/>
<evidence type="ECO:0000256" key="2">
    <source>
        <dbReference type="ARBA" id="ARBA00022692"/>
    </source>
</evidence>
<dbReference type="GO" id="GO:0012505">
    <property type="term" value="C:endomembrane system"/>
    <property type="evidence" value="ECO:0007669"/>
    <property type="project" value="UniProtKB-SubCell"/>
</dbReference>
<accession>Q31H37</accession>
<evidence type="ECO:0000256" key="1">
    <source>
        <dbReference type="ARBA" id="ARBA00004127"/>
    </source>
</evidence>
<dbReference type="InterPro" id="IPR010652">
    <property type="entry name" value="DUF1232"/>
</dbReference>
<dbReference type="HOGENOM" id="CLU_139031_0_1_6"/>
<dbReference type="STRING" id="317025.Tcr_0941"/>
<feature type="transmembrane region" description="Helical" evidence="5">
    <location>
        <begin position="73"/>
        <end position="92"/>
    </location>
</feature>
<keyword evidence="3 5" id="KW-1133">Transmembrane helix</keyword>
<organism evidence="7">
    <name type="scientific">Hydrogenovibrio crunogenus (strain DSM 25203 / XCL-2)</name>
    <name type="common">Thiomicrospira crunogena</name>
    <dbReference type="NCBI Taxonomy" id="317025"/>
    <lineage>
        <taxon>Bacteria</taxon>
        <taxon>Pseudomonadati</taxon>
        <taxon>Pseudomonadota</taxon>
        <taxon>Gammaproteobacteria</taxon>
        <taxon>Thiotrichales</taxon>
        <taxon>Piscirickettsiaceae</taxon>
        <taxon>Hydrogenovibrio</taxon>
    </lineage>
</organism>
<protein>
    <recommendedName>
        <fullName evidence="6">DUF1232 domain-containing protein</fullName>
    </recommendedName>
</protein>
<sequence>MLCQKDQGLQLFDKLKQWTKHAKLYVYALYLAYHHDDVPWTAKVITVIVVSYALSPIDLIPDFIPILGYLDDLILLPLGIILAIKLIPKAVWEECKIEARQSTLKSLPRSKIAAMVIISLWVLLPISLYLIMY</sequence>
<dbReference type="Pfam" id="PF06803">
    <property type="entry name" value="DUF1232"/>
    <property type="match status" value="1"/>
</dbReference>
<dbReference type="AlphaFoldDB" id="Q31H37"/>
<feature type="transmembrane region" description="Helical" evidence="5">
    <location>
        <begin position="112"/>
        <end position="132"/>
    </location>
</feature>
<evidence type="ECO:0000256" key="4">
    <source>
        <dbReference type="ARBA" id="ARBA00023136"/>
    </source>
</evidence>
<keyword evidence="4 5" id="KW-0472">Membrane</keyword>
<keyword evidence="2 5" id="KW-0812">Transmembrane</keyword>
<evidence type="ECO:0000313" key="7">
    <source>
        <dbReference type="EMBL" id="ABB41536.1"/>
    </source>
</evidence>
<evidence type="ECO:0000256" key="5">
    <source>
        <dbReference type="SAM" id="Phobius"/>
    </source>
</evidence>
<dbReference type="EMBL" id="CP000109">
    <property type="protein sequence ID" value="ABB41536.1"/>
    <property type="molecule type" value="Genomic_DNA"/>
</dbReference>
<evidence type="ECO:0000259" key="6">
    <source>
        <dbReference type="Pfam" id="PF06803"/>
    </source>
</evidence>
<evidence type="ECO:0000256" key="3">
    <source>
        <dbReference type="ARBA" id="ARBA00022989"/>
    </source>
</evidence>
<feature type="domain" description="DUF1232" evidence="6">
    <location>
        <begin position="42"/>
        <end position="78"/>
    </location>
</feature>
<reference evidence="7" key="1">
    <citation type="submission" date="2006-07" db="EMBL/GenBank/DDBJ databases">
        <title>Complete sequence of Thiomicrospira crunogena XCL-2.</title>
        <authorList>
            <consortium name="US DOE Joint Genome Institute"/>
            <person name="Copeland A."/>
            <person name="Lucas S."/>
            <person name="Lapidus A."/>
            <person name="Barry K."/>
            <person name="Detter J.C."/>
            <person name="Glavina del Rio T."/>
            <person name="Hammon N."/>
            <person name="Israni S."/>
            <person name="Dalin E."/>
            <person name="Tice H."/>
            <person name="Pitluck S."/>
            <person name="Chain P."/>
            <person name="Malfatti S."/>
            <person name="Shin M."/>
            <person name="Vergez L."/>
            <person name="Schmutz J."/>
            <person name="Larimer F."/>
            <person name="Land M."/>
            <person name="Hauser L."/>
            <person name="Kyrpides N."/>
            <person name="Lykidis A."/>
            <person name="Scott K.M."/>
            <person name="Sievert S."/>
            <person name="Kerfeld C."/>
            <person name="Freyermuth S."/>
            <person name="Dobrinski K."/>
            <person name="Boller A."/>
            <person name="Fitzpatrick K."/>
            <person name="Thoma P."/>
            <person name="Moore J."/>
            <person name="Richardson P."/>
        </authorList>
    </citation>
    <scope>NUCLEOTIDE SEQUENCE</scope>
    <source>
        <strain evidence="7">XCL-2</strain>
    </source>
</reference>
<comment type="subcellular location">
    <subcellularLocation>
        <location evidence="1">Endomembrane system</location>
        <topology evidence="1">Multi-pass membrane protein</topology>
    </subcellularLocation>
</comment>
<proteinExistence type="predicted"/>